<proteinExistence type="predicted"/>
<evidence type="ECO:0000259" key="2">
    <source>
        <dbReference type="Pfam" id="PF20736"/>
    </source>
</evidence>
<dbReference type="InterPro" id="IPR012878">
    <property type="entry name" value="Beta-AFase-like_GH127_cat"/>
</dbReference>
<dbReference type="Proteomes" id="UP000037392">
    <property type="component" value="Unassembled WGS sequence"/>
</dbReference>
<dbReference type="InterPro" id="IPR049049">
    <property type="entry name" value="Beta-AFase-like_GH127_C"/>
</dbReference>
<dbReference type="PATRIC" id="fig|742734.4.peg.1544"/>
<dbReference type="PANTHER" id="PTHR43465:SF2">
    <property type="entry name" value="DUF1680 DOMAIN PROTEIN (AFU_ORTHOLOGUE AFUA_1G08910)"/>
    <property type="match status" value="1"/>
</dbReference>
<comment type="caution">
    <text evidence="4">The sequence shown here is derived from an EMBL/GenBank/DDBJ whole genome shotgun (WGS) entry which is preliminary data.</text>
</comment>
<feature type="domain" description="Non-reducing end beta-L-arabinofuranosidase-like GH127 middle" evidence="2">
    <location>
        <begin position="471"/>
        <end position="565"/>
    </location>
</feature>
<accession>A0A0J9CCL3</accession>
<organism evidence="4 5">
    <name type="scientific">[Clostridium] citroniae WAL-19142</name>
    <dbReference type="NCBI Taxonomy" id="742734"/>
    <lineage>
        <taxon>Bacteria</taxon>
        <taxon>Bacillati</taxon>
        <taxon>Bacillota</taxon>
        <taxon>Clostridia</taxon>
        <taxon>Lachnospirales</taxon>
        <taxon>Lachnospiraceae</taxon>
        <taxon>Enterocloster</taxon>
    </lineage>
</organism>
<dbReference type="EMBL" id="ADLK01000011">
    <property type="protein sequence ID" value="KMW22216.1"/>
    <property type="molecule type" value="Genomic_DNA"/>
</dbReference>
<feature type="domain" description="Non-reducing end beta-L-arabinofuranosidase-like GH127 C-terminal" evidence="3">
    <location>
        <begin position="568"/>
        <end position="679"/>
    </location>
</feature>
<dbReference type="SUPFAM" id="SSF48208">
    <property type="entry name" value="Six-hairpin glycosidases"/>
    <property type="match status" value="1"/>
</dbReference>
<evidence type="ECO:0000259" key="3">
    <source>
        <dbReference type="Pfam" id="PF20737"/>
    </source>
</evidence>
<feature type="domain" description="Non-reducing end beta-L-arabinofuranosidase-like GH127 catalytic" evidence="1">
    <location>
        <begin position="14"/>
        <end position="459"/>
    </location>
</feature>
<dbReference type="GO" id="GO:0005975">
    <property type="term" value="P:carbohydrate metabolic process"/>
    <property type="evidence" value="ECO:0007669"/>
    <property type="project" value="InterPro"/>
</dbReference>
<dbReference type="PANTHER" id="PTHR43465">
    <property type="entry name" value="DUF1680 DOMAIN PROTEIN (AFU_ORTHOLOGUE AFUA_1G08910)"/>
    <property type="match status" value="1"/>
</dbReference>
<protein>
    <recommendedName>
        <fullName evidence="6">DUF1680 domain-containing protein</fullName>
    </recommendedName>
</protein>
<dbReference type="AlphaFoldDB" id="A0A0J9CCL3"/>
<dbReference type="InterPro" id="IPR049174">
    <property type="entry name" value="Beta-AFase-like"/>
</dbReference>
<dbReference type="InterPro" id="IPR008928">
    <property type="entry name" value="6-hairpin_glycosidase_sf"/>
</dbReference>
<dbReference type="InterPro" id="IPR049046">
    <property type="entry name" value="Beta-AFase-like_GH127_middle"/>
</dbReference>
<dbReference type="Pfam" id="PF20736">
    <property type="entry name" value="Glyco_hydro127M"/>
    <property type="match status" value="1"/>
</dbReference>
<evidence type="ECO:0000259" key="1">
    <source>
        <dbReference type="Pfam" id="PF07944"/>
    </source>
</evidence>
<evidence type="ECO:0008006" key="6">
    <source>
        <dbReference type="Google" id="ProtNLM"/>
    </source>
</evidence>
<dbReference type="Pfam" id="PF07944">
    <property type="entry name" value="Beta-AFase-like_GH127_cat"/>
    <property type="match status" value="1"/>
</dbReference>
<dbReference type="RefSeq" id="WP_048929513.1">
    <property type="nucleotide sequence ID" value="NZ_KQ235876.1"/>
</dbReference>
<name>A0A0J9CCL3_9FIRM</name>
<dbReference type="GeneID" id="93164530"/>
<evidence type="ECO:0000313" key="4">
    <source>
        <dbReference type="EMBL" id="KMW22216.1"/>
    </source>
</evidence>
<dbReference type="OrthoDB" id="9757939at2"/>
<dbReference type="Pfam" id="PF20737">
    <property type="entry name" value="Glyco_hydro127C"/>
    <property type="match status" value="1"/>
</dbReference>
<sequence length="680" mass="77953">MMNKKIEPVLWKCVRVEGGFWGDHQRVNRDVTIPYLYEKYTSTGRFELLKQQWSPTQKQTPHHFWDSDHGKLIEAAAYSLAVEHDPVLEQQMDEIIELLGSVQRPDGYLNSYFTMFCPEKEFTDLMMMHELYCAGHLTEAAVAYYLATGKRTLLDIMCRYIDYIDSRIGADEGKIHGYDGHPELELALIRLYHITGNKKHLELAEYLVNQRGTQPYFFEDEARRQGIDLNERVEPAYDIGSFFVNQWGNKKQDELDPMVIPKRNQERVYKYYLPSKGAFAQFSANAPVRELKEPAGHAVRAMYLYCAMADLAREDSSLREPLVRLWDALISSQVYITGGIGQSQECERFSFSYDLPNERNYSETCASIGLLMWAHRMLHLEMDGKYADMMERTLYNGILSGISYEGDAFFYANYMEMYPKLFEEGSSVLQTDDRISPSRNKWFTISCCPANISRTLSMLGGYMYSSDDTNIYVHLYNNSSASIPTGTGEVRITQETLYPWEGDICIAVDCPADTVFGLNLRIPAWCDEWEVTVNGKLEPISCSKGYAAIRRSWNSGDCVRLSLSMEPRFCWTNPRVRQNCGKAAVMRGPIVYCLEEADNFKNLHDFKVDVTVPARAEQSSLFGGITVLKLKGYVSDMEDWGSPLYRDNRAAKRKAAEVTAVPYHLWGNRGLGEMLIWMQA</sequence>
<gene>
    <name evidence="4" type="ORF">HMPREF9470_01445</name>
</gene>
<evidence type="ECO:0000313" key="5">
    <source>
        <dbReference type="Proteomes" id="UP000037392"/>
    </source>
</evidence>
<reference evidence="4 5" key="1">
    <citation type="submission" date="2011-04" db="EMBL/GenBank/DDBJ databases">
        <title>The Genome Sequence of Clostridium citroniae WAL-19142.</title>
        <authorList>
            <consortium name="The Broad Institute Genome Sequencing Platform"/>
            <person name="Earl A."/>
            <person name="Ward D."/>
            <person name="Feldgarden M."/>
            <person name="Gevers D."/>
            <person name="Warren Y.A."/>
            <person name="Tyrrell K.L."/>
            <person name="Citron D.M."/>
            <person name="Goldstein E.J."/>
            <person name="Daigneault M."/>
            <person name="Allen-Vercoe E."/>
            <person name="Young S.K."/>
            <person name="Zeng Q."/>
            <person name="Gargeya S."/>
            <person name="Fitzgerald M."/>
            <person name="Haas B."/>
            <person name="Abouelleil A."/>
            <person name="Alvarado L."/>
            <person name="Arachchi H.M."/>
            <person name="Berlin A."/>
            <person name="Brown A."/>
            <person name="Chapman S.B."/>
            <person name="Chen Z."/>
            <person name="Dunbar C."/>
            <person name="Freedman E."/>
            <person name="Gearin G."/>
            <person name="Gellesch M."/>
            <person name="Goldberg J."/>
            <person name="Griggs A."/>
            <person name="Gujja S."/>
            <person name="Heilman E.R."/>
            <person name="Heiman D."/>
            <person name="Howarth C."/>
            <person name="Larson L."/>
            <person name="Lui A."/>
            <person name="MacDonald P.J."/>
            <person name="Mehta T."/>
            <person name="Montmayeur A."/>
            <person name="Murphy C."/>
            <person name="Neiman D."/>
            <person name="Pearson M."/>
            <person name="Priest M."/>
            <person name="Roberts A."/>
            <person name="Saif S."/>
            <person name="Shea T."/>
            <person name="Shenoy N."/>
            <person name="Sisk P."/>
            <person name="Stolte C."/>
            <person name="Sykes S."/>
            <person name="White J."/>
            <person name="Yandava C."/>
            <person name="Wortman J."/>
            <person name="Nusbaum C."/>
            <person name="Birren B."/>
        </authorList>
    </citation>
    <scope>NUCLEOTIDE SEQUENCE [LARGE SCALE GENOMIC DNA]</scope>
    <source>
        <strain evidence="4 5">WAL-19142</strain>
    </source>
</reference>